<dbReference type="Gene3D" id="2.60.40.420">
    <property type="entry name" value="Cupredoxins - blue copper proteins"/>
    <property type="match status" value="1"/>
</dbReference>
<gene>
    <name evidence="1" type="ORF">ABSH63_09410</name>
</gene>
<sequence length="132" mass="14135">MRLGIFLFVAVVLLAALWALLRPLSPAPPATEVETAVPVAAAPIVRRLHIEVPPPAGAPAIAVLKARAGDEIELDVRSAEDDELHLHGYDLSLPLRAGEPATLRFTAEHAGRFEIELHGAHTQVAVLEISPR</sequence>
<reference evidence="1 2" key="1">
    <citation type="submission" date="2024-06" db="EMBL/GenBank/DDBJ databases">
        <authorList>
            <person name="Li Z."/>
            <person name="Jiang Y."/>
        </authorList>
    </citation>
    <scope>NUCLEOTIDE SEQUENCE [LARGE SCALE GENOMIC DNA]</scope>
    <source>
        <strain evidence="1 2">HSW-8</strain>
    </source>
</reference>
<dbReference type="EMBL" id="JBEPIJ010000009">
    <property type="protein sequence ID" value="MES0874220.1"/>
    <property type="molecule type" value="Genomic_DNA"/>
</dbReference>
<evidence type="ECO:0000313" key="1">
    <source>
        <dbReference type="EMBL" id="MES0874220.1"/>
    </source>
</evidence>
<dbReference type="InterPro" id="IPR008972">
    <property type="entry name" value="Cupredoxin"/>
</dbReference>
<accession>A0ABV2AAD2</accession>
<dbReference type="SUPFAM" id="SSF49503">
    <property type="entry name" value="Cupredoxins"/>
    <property type="match status" value="1"/>
</dbReference>
<name>A0ABV2AAD2_9GAMM</name>
<dbReference type="RefSeq" id="WP_352889269.1">
    <property type="nucleotide sequence ID" value="NZ_JBEPIJ010000009.1"/>
</dbReference>
<comment type="caution">
    <text evidence="1">The sequence shown here is derived from an EMBL/GenBank/DDBJ whole genome shotgun (WGS) entry which is preliminary data.</text>
</comment>
<protein>
    <recommendedName>
        <fullName evidence="3">EfeO-type cupredoxin-like domain-containing protein</fullName>
    </recommendedName>
</protein>
<evidence type="ECO:0000313" key="2">
    <source>
        <dbReference type="Proteomes" id="UP001465331"/>
    </source>
</evidence>
<organism evidence="1 2">
    <name type="scientific">Sinimarinibacterium thermocellulolyticum</name>
    <dbReference type="NCBI Taxonomy" id="3170016"/>
    <lineage>
        <taxon>Bacteria</taxon>
        <taxon>Pseudomonadati</taxon>
        <taxon>Pseudomonadota</taxon>
        <taxon>Gammaproteobacteria</taxon>
        <taxon>Nevskiales</taxon>
        <taxon>Nevskiaceae</taxon>
        <taxon>Sinimarinibacterium</taxon>
    </lineage>
</organism>
<proteinExistence type="predicted"/>
<dbReference type="Proteomes" id="UP001465331">
    <property type="component" value="Unassembled WGS sequence"/>
</dbReference>
<evidence type="ECO:0008006" key="3">
    <source>
        <dbReference type="Google" id="ProtNLM"/>
    </source>
</evidence>
<keyword evidence="2" id="KW-1185">Reference proteome</keyword>